<dbReference type="Gene3D" id="1.20.120.920">
    <property type="entry name" value="CRISPR-associated endonuclease Cas1, C-terminal domain"/>
    <property type="match status" value="1"/>
</dbReference>
<protein>
    <submittedName>
        <fullName evidence="11">CRISPR-associated endonuclease Cas1</fullName>
    </submittedName>
</protein>
<evidence type="ECO:0000256" key="6">
    <source>
        <dbReference type="ARBA" id="ARBA00023118"/>
    </source>
</evidence>
<dbReference type="GO" id="GO:0016787">
    <property type="term" value="F:hydrolase activity"/>
    <property type="evidence" value="ECO:0007669"/>
    <property type="project" value="UniProtKB-KW"/>
</dbReference>
<dbReference type="NCBIfam" id="TIGR00287">
    <property type="entry name" value="cas1"/>
    <property type="match status" value="1"/>
</dbReference>
<dbReference type="InterPro" id="IPR002729">
    <property type="entry name" value="CRISPR-assoc_Cas1"/>
</dbReference>
<evidence type="ECO:0000256" key="3">
    <source>
        <dbReference type="ARBA" id="ARBA00022759"/>
    </source>
</evidence>
<dbReference type="Pfam" id="PF01867">
    <property type="entry name" value="Cas_Cas1"/>
    <property type="match status" value="1"/>
</dbReference>
<evidence type="ECO:0000256" key="5">
    <source>
        <dbReference type="ARBA" id="ARBA00022842"/>
    </source>
</evidence>
<dbReference type="PANTHER" id="PTHR34353:SF2">
    <property type="entry name" value="CRISPR-ASSOCIATED ENDONUCLEASE CAS1 1"/>
    <property type="match status" value="1"/>
</dbReference>
<dbReference type="GO" id="GO:0043571">
    <property type="term" value="P:maintenance of CRISPR repeat elements"/>
    <property type="evidence" value="ECO:0007669"/>
    <property type="project" value="InterPro"/>
</dbReference>
<feature type="region of interest" description="Disordered" evidence="10">
    <location>
        <begin position="1"/>
        <end position="21"/>
    </location>
</feature>
<organism evidence="11 12">
    <name type="scientific">Streptomyces marincola</name>
    <dbReference type="NCBI Taxonomy" id="2878388"/>
    <lineage>
        <taxon>Bacteria</taxon>
        <taxon>Bacillati</taxon>
        <taxon>Actinomycetota</taxon>
        <taxon>Actinomycetes</taxon>
        <taxon>Kitasatosporales</taxon>
        <taxon>Streptomycetaceae</taxon>
        <taxon>Streptomyces</taxon>
    </lineage>
</organism>
<dbReference type="GO" id="GO:0046872">
    <property type="term" value="F:metal ion binding"/>
    <property type="evidence" value="ECO:0007669"/>
    <property type="project" value="UniProtKB-KW"/>
</dbReference>
<dbReference type="InterPro" id="IPR042206">
    <property type="entry name" value="CRISPR-assoc_Cas1_C"/>
</dbReference>
<evidence type="ECO:0000256" key="7">
    <source>
        <dbReference type="ARBA" id="ARBA00023125"/>
    </source>
</evidence>
<evidence type="ECO:0000256" key="10">
    <source>
        <dbReference type="SAM" id="MobiDB-lite"/>
    </source>
</evidence>
<keyword evidence="6" id="KW-0051">Antiviral defense</keyword>
<dbReference type="InterPro" id="IPR050646">
    <property type="entry name" value="Cas1"/>
</dbReference>
<keyword evidence="7" id="KW-0238">DNA-binding</keyword>
<comment type="subunit">
    <text evidence="9">Homodimer, forms a heterotetramer with a Cas2 homodimer.</text>
</comment>
<keyword evidence="8" id="KW-0464">Manganese</keyword>
<dbReference type="KEGG" id="smao:CAG99_24170"/>
<dbReference type="Proteomes" id="UP000194218">
    <property type="component" value="Chromosome"/>
</dbReference>
<keyword evidence="5" id="KW-0460">Magnesium</keyword>
<dbReference type="OrthoDB" id="1550386at2"/>
<keyword evidence="12" id="KW-1185">Reference proteome</keyword>
<name>A0A1W7D3C3_9ACTN</name>
<proteinExistence type="predicted"/>
<dbReference type="GO" id="GO:0051607">
    <property type="term" value="P:defense response to virus"/>
    <property type="evidence" value="ECO:0007669"/>
    <property type="project" value="UniProtKB-KW"/>
</dbReference>
<dbReference type="RefSeq" id="WP_086161353.1">
    <property type="nucleotide sequence ID" value="NZ_CP021121.1"/>
</dbReference>
<accession>A0A1W7D3C3</accession>
<keyword evidence="2" id="KW-0479">Metal-binding</keyword>
<evidence type="ECO:0000256" key="1">
    <source>
        <dbReference type="ARBA" id="ARBA00022722"/>
    </source>
</evidence>
<evidence type="ECO:0000256" key="9">
    <source>
        <dbReference type="ARBA" id="ARBA00038592"/>
    </source>
</evidence>
<keyword evidence="3 11" id="KW-0255">Endonuclease</keyword>
<dbReference type="AlphaFoldDB" id="A0A1W7D3C3"/>
<sequence length="152" mass="16984">MTEGRHRVTPSSAAPGDGSHRLRGLVHGAAEQIGLDPYVGYLHGIRPAKPALVLDLMEEFRAPLADRLVVTLLNRRQLRPEHFAHLPGGAVRLAEDGRTVVIQAWQEWRQRPWPHTLADRDMPAGLLPVMQARLLARHLRGDLPAYLPWIAS</sequence>
<evidence type="ECO:0000313" key="12">
    <source>
        <dbReference type="Proteomes" id="UP000194218"/>
    </source>
</evidence>
<evidence type="ECO:0000256" key="8">
    <source>
        <dbReference type="ARBA" id="ARBA00023211"/>
    </source>
</evidence>
<dbReference type="PANTHER" id="PTHR34353">
    <property type="entry name" value="CRISPR-ASSOCIATED ENDONUCLEASE CAS1 1"/>
    <property type="match status" value="1"/>
</dbReference>
<dbReference type="GO" id="GO:0004519">
    <property type="term" value="F:endonuclease activity"/>
    <property type="evidence" value="ECO:0007669"/>
    <property type="project" value="UniProtKB-KW"/>
</dbReference>
<evidence type="ECO:0000256" key="4">
    <source>
        <dbReference type="ARBA" id="ARBA00022801"/>
    </source>
</evidence>
<gene>
    <name evidence="11" type="ORF">CAG99_24170</name>
</gene>
<dbReference type="EMBL" id="CP021121">
    <property type="protein sequence ID" value="ARQ71512.1"/>
    <property type="molecule type" value="Genomic_DNA"/>
</dbReference>
<reference evidence="11 12" key="1">
    <citation type="submission" date="2017-05" db="EMBL/GenBank/DDBJ databases">
        <title>Complete genome sequence of Streptomyces sp. SCSIO 03032 revealed the diverse biosynthetic pathways for its bioactive secondary metabolites.</title>
        <authorList>
            <person name="Ma L."/>
            <person name="Zhu Y."/>
            <person name="Zhang W."/>
            <person name="Zhang G."/>
            <person name="Tian X."/>
            <person name="Zhang S."/>
            <person name="Zhang C."/>
        </authorList>
    </citation>
    <scope>NUCLEOTIDE SEQUENCE [LARGE SCALE GENOMIC DNA]</scope>
    <source>
        <strain evidence="11 12">SCSIO 03032</strain>
    </source>
</reference>
<keyword evidence="4" id="KW-0378">Hydrolase</keyword>
<evidence type="ECO:0000256" key="2">
    <source>
        <dbReference type="ARBA" id="ARBA00022723"/>
    </source>
</evidence>
<evidence type="ECO:0000313" key="11">
    <source>
        <dbReference type="EMBL" id="ARQ71512.1"/>
    </source>
</evidence>
<dbReference type="GO" id="GO:0003677">
    <property type="term" value="F:DNA binding"/>
    <property type="evidence" value="ECO:0007669"/>
    <property type="project" value="UniProtKB-KW"/>
</dbReference>
<keyword evidence="1" id="KW-0540">Nuclease</keyword>